<keyword evidence="4 7" id="KW-0560">Oxidoreductase</keyword>
<dbReference type="PANTHER" id="PTHR43104:SF2">
    <property type="entry name" value="L-2-HYDROXYGLUTARATE DEHYDROGENASE, MITOCHONDRIAL"/>
    <property type="match status" value="1"/>
</dbReference>
<comment type="similarity">
    <text evidence="5">Belongs to the L2HGDH family.</text>
</comment>
<gene>
    <name evidence="7" type="ORF">JOF56_009610</name>
</gene>
<dbReference type="Gene3D" id="3.30.9.10">
    <property type="entry name" value="D-Amino Acid Oxidase, subunit A, domain 2"/>
    <property type="match status" value="1"/>
</dbReference>
<dbReference type="InterPro" id="IPR006076">
    <property type="entry name" value="FAD-dep_OxRdtase"/>
</dbReference>
<dbReference type="Gene3D" id="3.50.50.60">
    <property type="entry name" value="FAD/NAD(P)-binding domain"/>
    <property type="match status" value="1"/>
</dbReference>
<keyword evidence="2" id="KW-0285">Flavoprotein</keyword>
<dbReference type="EMBL" id="JAGINW010000001">
    <property type="protein sequence ID" value="MBP2329225.1"/>
    <property type="molecule type" value="Genomic_DNA"/>
</dbReference>
<sequence length="397" mass="43174">MSEHYDFCVIGAGIVGAATAWNLLRRNAGASVLLLEKEQQAGVHQTGHNSGVIHAGIYYEPGSLKARLCRRGAAWTKTFAAENGIPFRECGKLLVATDETELARMEQLVERATRNGLDAERLDAAALREREPLIDGAAALFIKETGIIDYGQVTEALVRQAQHMGGTVVTGARVVEIAERADAVTVSCAARTWQCRKLIACAGLQSDRVARLAGLPTDFQIVPFRGEYYRLPPAKAGLVAHLIYPVPDPDLPFLGVHLSPTIGGDLTVGPSAVLALGRERYSTFGFDARDVWEMLRFRGMRKVAKANFGTGLREMRNAAWKRGYLRACRKYCPSLELSDLESKFSGVRAQAVMNDGTFVHDFLLRTTPRMVHVVNAPSPAATSALPIGEMIAERAAA</sequence>
<keyword evidence="3" id="KW-0274">FAD</keyword>
<evidence type="ECO:0000259" key="6">
    <source>
        <dbReference type="Pfam" id="PF01266"/>
    </source>
</evidence>
<dbReference type="RefSeq" id="WP_209646063.1">
    <property type="nucleotide sequence ID" value="NZ_JAGINW010000001.1"/>
</dbReference>
<evidence type="ECO:0000256" key="1">
    <source>
        <dbReference type="ARBA" id="ARBA00001974"/>
    </source>
</evidence>
<feature type="domain" description="FAD dependent oxidoreductase" evidence="6">
    <location>
        <begin position="6"/>
        <end position="394"/>
    </location>
</feature>
<proteinExistence type="inferred from homology"/>
<reference evidence="7 8" key="1">
    <citation type="submission" date="2021-03" db="EMBL/GenBank/DDBJ databases">
        <title>Sequencing the genomes of 1000 actinobacteria strains.</title>
        <authorList>
            <person name="Klenk H.-P."/>
        </authorList>
    </citation>
    <scope>NUCLEOTIDE SEQUENCE [LARGE SCALE GENOMIC DNA]</scope>
    <source>
        <strain evidence="7 8">DSM 46670</strain>
    </source>
</reference>
<evidence type="ECO:0000256" key="3">
    <source>
        <dbReference type="ARBA" id="ARBA00022827"/>
    </source>
</evidence>
<dbReference type="GO" id="GO:0016491">
    <property type="term" value="F:oxidoreductase activity"/>
    <property type="evidence" value="ECO:0007669"/>
    <property type="project" value="UniProtKB-KW"/>
</dbReference>
<dbReference type="Pfam" id="PF01266">
    <property type="entry name" value="DAO"/>
    <property type="match status" value="1"/>
</dbReference>
<name>A0ABS4TZ84_9PSEU</name>
<evidence type="ECO:0000256" key="5">
    <source>
        <dbReference type="ARBA" id="ARBA00037941"/>
    </source>
</evidence>
<dbReference type="Proteomes" id="UP001519332">
    <property type="component" value="Unassembled WGS sequence"/>
</dbReference>
<keyword evidence="8" id="KW-1185">Reference proteome</keyword>
<evidence type="ECO:0000313" key="7">
    <source>
        <dbReference type="EMBL" id="MBP2329225.1"/>
    </source>
</evidence>
<dbReference type="PANTHER" id="PTHR43104">
    <property type="entry name" value="L-2-HYDROXYGLUTARATE DEHYDROGENASE, MITOCHONDRIAL"/>
    <property type="match status" value="1"/>
</dbReference>
<protein>
    <submittedName>
        <fullName evidence="7">L-2-hydroxyglutarate oxidase</fullName>
        <ecNumber evidence="7">1.1.3.-</ecNumber>
    </submittedName>
</protein>
<dbReference type="NCBIfam" id="NF008726">
    <property type="entry name" value="PRK11728.1"/>
    <property type="match status" value="1"/>
</dbReference>
<dbReference type="InterPro" id="IPR036188">
    <property type="entry name" value="FAD/NAD-bd_sf"/>
</dbReference>
<dbReference type="EC" id="1.1.3.-" evidence="7"/>
<evidence type="ECO:0000256" key="2">
    <source>
        <dbReference type="ARBA" id="ARBA00022630"/>
    </source>
</evidence>
<comment type="caution">
    <text evidence="7">The sequence shown here is derived from an EMBL/GenBank/DDBJ whole genome shotgun (WGS) entry which is preliminary data.</text>
</comment>
<evidence type="ECO:0000256" key="4">
    <source>
        <dbReference type="ARBA" id="ARBA00023002"/>
    </source>
</evidence>
<evidence type="ECO:0000313" key="8">
    <source>
        <dbReference type="Proteomes" id="UP001519332"/>
    </source>
</evidence>
<accession>A0ABS4TZ84</accession>
<organism evidence="7 8">
    <name type="scientific">Kibdelosporangium banguiense</name>
    <dbReference type="NCBI Taxonomy" id="1365924"/>
    <lineage>
        <taxon>Bacteria</taxon>
        <taxon>Bacillati</taxon>
        <taxon>Actinomycetota</taxon>
        <taxon>Actinomycetes</taxon>
        <taxon>Pseudonocardiales</taxon>
        <taxon>Pseudonocardiaceae</taxon>
        <taxon>Kibdelosporangium</taxon>
    </lineage>
</organism>
<comment type="cofactor">
    <cofactor evidence="1">
        <name>FAD</name>
        <dbReference type="ChEBI" id="CHEBI:57692"/>
    </cofactor>
</comment>
<dbReference type="SUPFAM" id="SSF51905">
    <property type="entry name" value="FAD/NAD(P)-binding domain"/>
    <property type="match status" value="1"/>
</dbReference>